<dbReference type="EMBL" id="JBHLZU010000001">
    <property type="protein sequence ID" value="MFB9902362.1"/>
    <property type="molecule type" value="Genomic_DNA"/>
</dbReference>
<dbReference type="Gene3D" id="1.20.120.330">
    <property type="entry name" value="Nucleotidyltransferases domain 2"/>
    <property type="match status" value="1"/>
</dbReference>
<gene>
    <name evidence="1" type="ORF">ACFFQA_00290</name>
</gene>
<evidence type="ECO:0000313" key="2">
    <source>
        <dbReference type="Proteomes" id="UP001589693"/>
    </source>
</evidence>
<comment type="caution">
    <text evidence="1">The sequence shown here is derived from an EMBL/GenBank/DDBJ whole genome shotgun (WGS) entry which is preliminary data.</text>
</comment>
<dbReference type="Proteomes" id="UP001589693">
    <property type="component" value="Unassembled WGS sequence"/>
</dbReference>
<accession>A0ABV5ZNB0</accession>
<protein>
    <submittedName>
        <fullName evidence="1">Aminoglycoside 6-adenylyltransferase</fullName>
    </submittedName>
</protein>
<dbReference type="Gene3D" id="3.30.460.10">
    <property type="entry name" value="Beta Polymerase, domain 2"/>
    <property type="match status" value="1"/>
</dbReference>
<sequence>MSIGIEGPWENPARLGFVDGGVKIDFQVLPLEHLDELHERGYEVLLDLDGRAARLPAAKGTAPQGELPDAQEFREHCEEFWFELAHIPRYLTRGELWVAKSHGWEAKQLLLTMVEWHAVTRFGAGHDTWYGGSKMRTWAAPGVWERLDALFGGFQADDALRAARATAELARDVAKGNGFTYPEEADRAFRNYLPSDAS</sequence>
<keyword evidence="2" id="KW-1185">Reference proteome</keyword>
<dbReference type="RefSeq" id="WP_377849449.1">
    <property type="nucleotide sequence ID" value="NZ_JBHLZU010000001.1"/>
</dbReference>
<organism evidence="1 2">
    <name type="scientific">Allokutzneria oryzae</name>
    <dbReference type="NCBI Taxonomy" id="1378989"/>
    <lineage>
        <taxon>Bacteria</taxon>
        <taxon>Bacillati</taxon>
        <taxon>Actinomycetota</taxon>
        <taxon>Actinomycetes</taxon>
        <taxon>Pseudonocardiales</taxon>
        <taxon>Pseudonocardiaceae</taxon>
        <taxon>Allokutzneria</taxon>
    </lineage>
</organism>
<dbReference type="Pfam" id="PF04439">
    <property type="entry name" value="Adenyl_transf"/>
    <property type="match status" value="1"/>
</dbReference>
<proteinExistence type="predicted"/>
<name>A0ABV5ZNB0_9PSEU</name>
<reference evidence="1 2" key="1">
    <citation type="submission" date="2024-09" db="EMBL/GenBank/DDBJ databases">
        <authorList>
            <person name="Sun Q."/>
            <person name="Mori K."/>
        </authorList>
    </citation>
    <scope>NUCLEOTIDE SEQUENCE [LARGE SCALE GENOMIC DNA]</scope>
    <source>
        <strain evidence="1 2">TBRC 7907</strain>
    </source>
</reference>
<evidence type="ECO:0000313" key="1">
    <source>
        <dbReference type="EMBL" id="MFB9902362.1"/>
    </source>
</evidence>
<dbReference type="InterPro" id="IPR007530">
    <property type="entry name" value="Aminoglycoside_adenylylTfrase"/>
</dbReference>
<dbReference type="SUPFAM" id="SSF81631">
    <property type="entry name" value="PAP/OAS1 substrate-binding domain"/>
    <property type="match status" value="1"/>
</dbReference>
<dbReference type="InterPro" id="IPR043519">
    <property type="entry name" value="NT_sf"/>
</dbReference>